<gene>
    <name evidence="1" type="ORF">HOP40_14875</name>
</gene>
<evidence type="ECO:0000313" key="2">
    <source>
        <dbReference type="Proteomes" id="UP000505377"/>
    </source>
</evidence>
<name>A0A6M6JKU5_9PSEU</name>
<organism evidence="1 2">
    <name type="scientific">Pseudonocardia broussonetiae</name>
    <dbReference type="NCBI Taxonomy" id="2736640"/>
    <lineage>
        <taxon>Bacteria</taxon>
        <taxon>Bacillati</taxon>
        <taxon>Actinomycetota</taxon>
        <taxon>Actinomycetes</taxon>
        <taxon>Pseudonocardiales</taxon>
        <taxon>Pseudonocardiaceae</taxon>
        <taxon>Pseudonocardia</taxon>
    </lineage>
</organism>
<proteinExistence type="predicted"/>
<accession>A0A6M6JKU5</accession>
<sequence>MSYSPSYYLSTLTDLGLDTPGMRAAQARISLPTLPDGYLERTAVLFEELVNGLAEQRIGIDEVDTRLAVLDARQGHLLGSIQREVSEKRRYEAIRLLAEDAPAIEKALKARVKAAQKDMADATATLRAAGVQDSTDAMGKGRATASAWAVRAAAVDEQARLRRVRDDLVGGGILASEPPSFLGQARELLAGGGS</sequence>
<protein>
    <submittedName>
        <fullName evidence="1">Uncharacterized protein</fullName>
    </submittedName>
</protein>
<dbReference type="KEGG" id="pbro:HOP40_14875"/>
<dbReference type="RefSeq" id="WP_172158926.1">
    <property type="nucleotide sequence ID" value="NZ_CP053564.1"/>
</dbReference>
<keyword evidence="2" id="KW-1185">Reference proteome</keyword>
<dbReference type="EMBL" id="CP053564">
    <property type="protein sequence ID" value="QJY46941.1"/>
    <property type="molecule type" value="Genomic_DNA"/>
</dbReference>
<dbReference type="Proteomes" id="UP000505377">
    <property type="component" value="Chromosome"/>
</dbReference>
<reference evidence="1 2" key="1">
    <citation type="submission" date="2020-05" db="EMBL/GenBank/DDBJ databases">
        <authorList>
            <person name="Mo P."/>
        </authorList>
    </citation>
    <scope>NUCLEOTIDE SEQUENCE [LARGE SCALE GENOMIC DNA]</scope>
    <source>
        <strain evidence="1 2">Gen01</strain>
    </source>
</reference>
<dbReference type="AlphaFoldDB" id="A0A6M6JKU5"/>
<evidence type="ECO:0000313" key="1">
    <source>
        <dbReference type="EMBL" id="QJY46941.1"/>
    </source>
</evidence>